<evidence type="ECO:0000313" key="1">
    <source>
        <dbReference type="EMBL" id="MBT9312728.1"/>
    </source>
</evidence>
<gene>
    <name evidence="1" type="ORF">IXB28_10960</name>
</gene>
<proteinExistence type="predicted"/>
<keyword evidence="2" id="KW-1185">Reference proteome</keyword>
<comment type="caution">
    <text evidence="1">The sequence shown here is derived from an EMBL/GenBank/DDBJ whole genome shotgun (WGS) entry which is preliminary data.</text>
</comment>
<dbReference type="RefSeq" id="WP_215618617.1">
    <property type="nucleotide sequence ID" value="NZ_JADOER010000009.1"/>
</dbReference>
<dbReference type="Proteomes" id="UP001196661">
    <property type="component" value="Unassembled WGS sequence"/>
</dbReference>
<accession>A0ABS5Y4G8</accession>
<name>A0ABS5Y4G8_9CYAN</name>
<protein>
    <submittedName>
        <fullName evidence="1">Uncharacterized protein</fullName>
    </submittedName>
</protein>
<sequence length="129" mass="14584">MQYLYSFANVSLILRVMDRLAHLSHLPTESLTIMYLVDRWVLRLNLSRPLPASLERDLIAFLKENGMPHTPSIQMLSAFQDLDKGSTATQVMNSYQVIVVSHGDPDPLGLQDFCSRFVEGLGYYPPSLV</sequence>
<organism evidence="1 2">
    <name type="scientific">Leptothoe kymatousa TAU-MAC 1615</name>
    <dbReference type="NCBI Taxonomy" id="2364775"/>
    <lineage>
        <taxon>Bacteria</taxon>
        <taxon>Bacillati</taxon>
        <taxon>Cyanobacteriota</taxon>
        <taxon>Cyanophyceae</taxon>
        <taxon>Nodosilineales</taxon>
        <taxon>Cymatolegaceae</taxon>
        <taxon>Leptothoe</taxon>
        <taxon>Leptothoe kymatousa</taxon>
    </lineage>
</organism>
<reference evidence="1 2" key="1">
    <citation type="journal article" date="2021" name="Mar. Drugs">
        <title>Genome Reduction and Secondary Metabolism of the Marine Sponge-Associated Cyanobacterium Leptothoe.</title>
        <authorList>
            <person name="Konstantinou D."/>
            <person name="Popin R.V."/>
            <person name="Fewer D.P."/>
            <person name="Sivonen K."/>
            <person name="Gkelis S."/>
        </authorList>
    </citation>
    <scope>NUCLEOTIDE SEQUENCE [LARGE SCALE GENOMIC DNA]</scope>
    <source>
        <strain evidence="1 2">TAU-MAC 1615</strain>
    </source>
</reference>
<dbReference type="EMBL" id="JADOER010000009">
    <property type="protein sequence ID" value="MBT9312728.1"/>
    <property type="molecule type" value="Genomic_DNA"/>
</dbReference>
<evidence type="ECO:0000313" key="2">
    <source>
        <dbReference type="Proteomes" id="UP001196661"/>
    </source>
</evidence>